<sequence length="317" mass="36306">MIGNGQGNDLPTVIPESMTIAQKADLEENIHLRRRKESEQNIHQDIKVRLMSNEMVKKTIEPKFCIGAKDANKVKRHTTNTRNTHLVKARCHKKHQSPSSKSKGENETNNNGRTKATLTSFHNPEKIQEVCDQSSDSDESIDSLDAAFSTQSTDKKVLDLDALGAKSEKRIRKHNLVPLPDSDSFYFERQKERYYANMHKLIVTARSQIQSLEQKIEVLNKRQESHSTLKCPQCKHQFSTGQNRLLPKYVRVLQSTNRVELQFENMDSIKNWLIAYDLDRDAKGIPCFISETKPKGELTLADVKSTLMNVKLQKEAY</sequence>
<evidence type="ECO:0000256" key="2">
    <source>
        <dbReference type="SAM" id="MobiDB-lite"/>
    </source>
</evidence>
<proteinExistence type="predicted"/>
<keyword evidence="4" id="KW-1185">Reference proteome</keyword>
<organism evidence="3 4">
    <name type="scientific">Ditylenchus destructor</name>
    <dbReference type="NCBI Taxonomy" id="166010"/>
    <lineage>
        <taxon>Eukaryota</taxon>
        <taxon>Metazoa</taxon>
        <taxon>Ecdysozoa</taxon>
        <taxon>Nematoda</taxon>
        <taxon>Chromadorea</taxon>
        <taxon>Rhabditida</taxon>
        <taxon>Tylenchina</taxon>
        <taxon>Tylenchomorpha</taxon>
        <taxon>Sphaerularioidea</taxon>
        <taxon>Anguinidae</taxon>
        <taxon>Anguininae</taxon>
        <taxon>Ditylenchus</taxon>
    </lineage>
</organism>
<dbReference type="Proteomes" id="UP001201812">
    <property type="component" value="Unassembled WGS sequence"/>
</dbReference>
<protein>
    <submittedName>
        <fullName evidence="3">Uncharacterized protein</fullName>
    </submittedName>
</protein>
<feature type="coiled-coil region" evidence="1">
    <location>
        <begin position="195"/>
        <end position="229"/>
    </location>
</feature>
<evidence type="ECO:0000313" key="3">
    <source>
        <dbReference type="EMBL" id="KAI1718050.1"/>
    </source>
</evidence>
<evidence type="ECO:0000313" key="4">
    <source>
        <dbReference type="Proteomes" id="UP001201812"/>
    </source>
</evidence>
<name>A0AAD4N7N2_9BILA</name>
<feature type="compositionally biased region" description="Basic residues" evidence="2">
    <location>
        <begin position="87"/>
        <end position="96"/>
    </location>
</feature>
<accession>A0AAD4N7N2</accession>
<evidence type="ECO:0000256" key="1">
    <source>
        <dbReference type="SAM" id="Coils"/>
    </source>
</evidence>
<comment type="caution">
    <text evidence="3">The sequence shown here is derived from an EMBL/GenBank/DDBJ whole genome shotgun (WGS) entry which is preliminary data.</text>
</comment>
<dbReference type="AlphaFoldDB" id="A0AAD4N7N2"/>
<gene>
    <name evidence="3" type="ORF">DdX_06464</name>
</gene>
<reference evidence="3" key="1">
    <citation type="submission" date="2022-01" db="EMBL/GenBank/DDBJ databases">
        <title>Genome Sequence Resource for Two Populations of Ditylenchus destructor, the Migratory Endoparasitic Phytonematode.</title>
        <authorList>
            <person name="Zhang H."/>
            <person name="Lin R."/>
            <person name="Xie B."/>
        </authorList>
    </citation>
    <scope>NUCLEOTIDE SEQUENCE</scope>
    <source>
        <strain evidence="3">BazhouSP</strain>
    </source>
</reference>
<dbReference type="EMBL" id="JAKKPZ010000008">
    <property type="protein sequence ID" value="KAI1718050.1"/>
    <property type="molecule type" value="Genomic_DNA"/>
</dbReference>
<feature type="compositionally biased region" description="Polar residues" evidence="2">
    <location>
        <begin position="107"/>
        <end position="122"/>
    </location>
</feature>
<feature type="region of interest" description="Disordered" evidence="2">
    <location>
        <begin position="87"/>
        <end position="124"/>
    </location>
</feature>
<keyword evidence="1" id="KW-0175">Coiled coil</keyword>